<dbReference type="Pfam" id="PF00512">
    <property type="entry name" value="HisKA"/>
    <property type="match status" value="1"/>
</dbReference>
<keyword evidence="5 10" id="KW-0418">Kinase</keyword>
<evidence type="ECO:0000256" key="2">
    <source>
        <dbReference type="ARBA" id="ARBA00012438"/>
    </source>
</evidence>
<evidence type="ECO:0000256" key="7">
    <source>
        <dbReference type="SAM" id="Coils"/>
    </source>
</evidence>
<dbReference type="PANTHER" id="PTHR43711:SF1">
    <property type="entry name" value="HISTIDINE KINASE 1"/>
    <property type="match status" value="1"/>
</dbReference>
<dbReference type="CDD" id="cd00082">
    <property type="entry name" value="HisKA"/>
    <property type="match status" value="1"/>
</dbReference>
<dbReference type="GO" id="GO:0000155">
    <property type="term" value="F:phosphorelay sensor kinase activity"/>
    <property type="evidence" value="ECO:0007669"/>
    <property type="project" value="InterPro"/>
</dbReference>
<evidence type="ECO:0000256" key="6">
    <source>
        <dbReference type="ARBA" id="ARBA00023012"/>
    </source>
</evidence>
<dbReference type="InterPro" id="IPR003661">
    <property type="entry name" value="HisK_dim/P_dom"/>
</dbReference>
<protein>
    <recommendedName>
        <fullName evidence="2">histidine kinase</fullName>
        <ecNumber evidence="2">2.7.13.3</ecNumber>
    </recommendedName>
</protein>
<dbReference type="EC" id="2.7.13.3" evidence="2"/>
<sequence>MEQAFELVIFAPEKGGELHQGVKSCLNGHHTVQLVLVEHFEQLETLTQTPKQRVVLYSSEQYHAGLPLIERVRGAFPELPLIYYAPAPADHLAEDPVSLGISEFLPKPHSYSTLTHRLLAHFRHHAATTDAPAFALSGESEAPHQGVSMEFSVSHLIKQINSGLILVEVAESVVITAFNPACERLFGIQEQRVVGRELKDIFPELCQKELIHSIRQVWQERSRLSLPPVQHEMQPQSKWLHVELFSYTPQLVGILVSDITQLKLDEERITTQMQARIQQQEETEKQLRETIREVDKGQRLSNLIMQVTSLSLAKHPIEYILQRALEMLLELPEFNVLPKGAIFLKPAEERQLNMIASLGLQESAIWTRCQQIPFGLCLCGRLAESDQDMMVTTESLLSVGHDVQFEGMEPHGHVHVKMVGREGVQLGIITLYLRHSYSPSMQELDMLRTIANTLSGVVERDHAEKAAESAAVAKQEFLANIGHELRTPLHNIMSFTERGLKKLKQGEVEKDRLLRYFGNVQKGGERLLLLLNDLLDLSKLEAGRMQFNLRDYDFNTLVDDVCEEFSQQFQNKSLTVKCGHSLAEGKVSIDPVRMLQVLRNIFSNAVKFTPEGGKIEVVIEEVVMAGGRRKSDPESVNGIRLTITDSGIGIPEEELETVFDKFAQSSRSKTGAGGTGLGLAICREIMTAHVGTIHAERVDGAGARLIVELPRERISSEKGEEGEESSSA</sequence>
<evidence type="ECO:0000259" key="9">
    <source>
        <dbReference type="PROSITE" id="PS50112"/>
    </source>
</evidence>
<dbReference type="SUPFAM" id="SSF52172">
    <property type="entry name" value="CheY-like"/>
    <property type="match status" value="1"/>
</dbReference>
<keyword evidence="7" id="KW-0175">Coiled coil</keyword>
<evidence type="ECO:0000256" key="4">
    <source>
        <dbReference type="ARBA" id="ARBA00022679"/>
    </source>
</evidence>
<evidence type="ECO:0000256" key="5">
    <source>
        <dbReference type="ARBA" id="ARBA00022777"/>
    </source>
</evidence>
<name>A0A1S7LFN8_MAGMO</name>
<evidence type="ECO:0000259" key="8">
    <source>
        <dbReference type="PROSITE" id="PS50109"/>
    </source>
</evidence>
<dbReference type="InterPro" id="IPR035965">
    <property type="entry name" value="PAS-like_dom_sf"/>
</dbReference>
<dbReference type="InterPro" id="IPR036890">
    <property type="entry name" value="HATPase_C_sf"/>
</dbReference>
<dbReference type="SUPFAM" id="SSF55874">
    <property type="entry name" value="ATPase domain of HSP90 chaperone/DNA topoisomerase II/histidine kinase"/>
    <property type="match status" value="1"/>
</dbReference>
<dbReference type="InterPro" id="IPR000014">
    <property type="entry name" value="PAS"/>
</dbReference>
<dbReference type="Pfam" id="PF02518">
    <property type="entry name" value="HATPase_c"/>
    <property type="match status" value="1"/>
</dbReference>
<comment type="catalytic activity">
    <reaction evidence="1">
        <text>ATP + protein L-histidine = ADP + protein N-phospho-L-histidine.</text>
        <dbReference type="EC" id="2.7.13.3"/>
    </reaction>
</comment>
<dbReference type="PROSITE" id="PS50109">
    <property type="entry name" value="HIS_KIN"/>
    <property type="match status" value="1"/>
</dbReference>
<dbReference type="InterPro" id="IPR004358">
    <property type="entry name" value="Sig_transdc_His_kin-like_C"/>
</dbReference>
<evidence type="ECO:0000256" key="3">
    <source>
        <dbReference type="ARBA" id="ARBA00022553"/>
    </source>
</evidence>
<dbReference type="InterPro" id="IPR011006">
    <property type="entry name" value="CheY-like_superfamily"/>
</dbReference>
<dbReference type="SMART" id="SM00388">
    <property type="entry name" value="HisKA"/>
    <property type="match status" value="1"/>
</dbReference>
<keyword evidence="3" id="KW-0597">Phosphoprotein</keyword>
<dbReference type="PROSITE" id="PS50112">
    <property type="entry name" value="PAS"/>
    <property type="match status" value="1"/>
</dbReference>
<reference evidence="10" key="1">
    <citation type="submission" date="2015-04" db="EMBL/GenBank/DDBJ databases">
        <authorList>
            <person name="Syromyatnikov M.Y."/>
            <person name="Popov V.N."/>
        </authorList>
    </citation>
    <scope>NUCLEOTIDE SEQUENCE</scope>
    <source>
        <strain evidence="10">MO-1</strain>
    </source>
</reference>
<dbReference type="Gene3D" id="1.10.287.130">
    <property type="match status" value="1"/>
</dbReference>
<dbReference type="InterPro" id="IPR005467">
    <property type="entry name" value="His_kinase_dom"/>
</dbReference>
<dbReference type="EMBL" id="LO017727">
    <property type="protein sequence ID" value="CRH05770.1"/>
    <property type="molecule type" value="Genomic_DNA"/>
</dbReference>
<evidence type="ECO:0000256" key="1">
    <source>
        <dbReference type="ARBA" id="ARBA00000085"/>
    </source>
</evidence>
<dbReference type="AlphaFoldDB" id="A0A1S7LFN8"/>
<dbReference type="Pfam" id="PF08448">
    <property type="entry name" value="PAS_4"/>
    <property type="match status" value="1"/>
</dbReference>
<dbReference type="SMART" id="SM00387">
    <property type="entry name" value="HATPase_c"/>
    <property type="match status" value="1"/>
</dbReference>
<keyword evidence="6" id="KW-0902">Two-component regulatory system</keyword>
<feature type="domain" description="Histidine kinase" evidence="8">
    <location>
        <begin position="480"/>
        <end position="713"/>
    </location>
</feature>
<proteinExistence type="predicted"/>
<feature type="domain" description="PAS" evidence="9">
    <location>
        <begin position="149"/>
        <end position="221"/>
    </location>
</feature>
<gene>
    <name evidence="10" type="ORF">MAGMO_1582</name>
</gene>
<evidence type="ECO:0000313" key="10">
    <source>
        <dbReference type="EMBL" id="CRH05770.1"/>
    </source>
</evidence>
<dbReference type="InterPro" id="IPR050736">
    <property type="entry name" value="Sensor_HK_Regulatory"/>
</dbReference>
<dbReference type="SUPFAM" id="SSF55785">
    <property type="entry name" value="PYP-like sensor domain (PAS domain)"/>
    <property type="match status" value="1"/>
</dbReference>
<dbReference type="PANTHER" id="PTHR43711">
    <property type="entry name" value="TWO-COMPONENT HISTIDINE KINASE"/>
    <property type="match status" value="1"/>
</dbReference>
<keyword evidence="4 10" id="KW-0808">Transferase</keyword>
<dbReference type="Gene3D" id="3.30.450.20">
    <property type="entry name" value="PAS domain"/>
    <property type="match status" value="1"/>
</dbReference>
<feature type="coiled-coil region" evidence="7">
    <location>
        <begin position="270"/>
        <end position="297"/>
    </location>
</feature>
<dbReference type="SUPFAM" id="SSF55781">
    <property type="entry name" value="GAF domain-like"/>
    <property type="match status" value="1"/>
</dbReference>
<dbReference type="InterPro" id="IPR003594">
    <property type="entry name" value="HATPase_dom"/>
</dbReference>
<dbReference type="Gene3D" id="3.30.565.10">
    <property type="entry name" value="Histidine kinase-like ATPase, C-terminal domain"/>
    <property type="match status" value="1"/>
</dbReference>
<dbReference type="PRINTS" id="PR00344">
    <property type="entry name" value="BCTRLSENSOR"/>
</dbReference>
<dbReference type="SUPFAM" id="SSF47384">
    <property type="entry name" value="Homodimeric domain of signal transducing histidine kinase"/>
    <property type="match status" value="1"/>
</dbReference>
<dbReference type="InterPro" id="IPR029016">
    <property type="entry name" value="GAF-like_dom_sf"/>
</dbReference>
<dbReference type="Gene3D" id="3.30.450.40">
    <property type="match status" value="1"/>
</dbReference>
<organism evidence="10">
    <name type="scientific">Magnetococcus massalia (strain MO-1)</name>
    <dbReference type="NCBI Taxonomy" id="451514"/>
    <lineage>
        <taxon>Bacteria</taxon>
        <taxon>Pseudomonadati</taxon>
        <taxon>Pseudomonadota</taxon>
        <taxon>Magnetococcia</taxon>
        <taxon>Magnetococcales</taxon>
        <taxon>Magnetococcaceae</taxon>
        <taxon>Magnetococcus</taxon>
    </lineage>
</organism>
<dbReference type="InterPro" id="IPR036097">
    <property type="entry name" value="HisK_dim/P_sf"/>
</dbReference>
<accession>A0A1S7LFN8</accession>
<dbReference type="InterPro" id="IPR013656">
    <property type="entry name" value="PAS_4"/>
</dbReference>
<dbReference type="FunFam" id="3.30.565.10:FF:000006">
    <property type="entry name" value="Sensor histidine kinase WalK"/>
    <property type="match status" value="1"/>
</dbReference>